<reference evidence="3 4" key="1">
    <citation type="submission" date="2017-11" db="EMBL/GenBank/DDBJ databases">
        <title>Draft genome sequences of strains TRE 1, TRE D, TRE H and TRI 7, isolated from tamarins, belonging to four potential novel Bifidobacterium species.</title>
        <authorList>
            <person name="Mattarelli P."/>
            <person name="Modesto M."/>
            <person name="Bonetti A."/>
            <person name="Puglisi E."/>
            <person name="Morelli L."/>
        </authorList>
    </citation>
    <scope>NUCLEOTIDE SEQUENCE [LARGE SCALE GENOMIC DNA]</scope>
    <source>
        <strain evidence="4">TRED</strain>
    </source>
</reference>
<evidence type="ECO:0000256" key="1">
    <source>
        <dbReference type="SAM" id="MobiDB-lite"/>
    </source>
</evidence>
<keyword evidence="2" id="KW-1133">Transmembrane helix</keyword>
<dbReference type="PANTHER" id="PTHR34980">
    <property type="entry name" value="INNER MEMBRANE PROTEIN-RELATED-RELATED"/>
    <property type="match status" value="1"/>
</dbReference>
<dbReference type="EMBL" id="PGLQ01000010">
    <property type="protein sequence ID" value="PJM78362.1"/>
    <property type="molecule type" value="Genomic_DNA"/>
</dbReference>
<dbReference type="RefSeq" id="WP_100497163.1">
    <property type="nucleotide sequence ID" value="NZ_PGLQ01000010.1"/>
</dbReference>
<protein>
    <recommendedName>
        <fullName evidence="5">DUF805 domain-containing protein</fullName>
    </recommendedName>
</protein>
<evidence type="ECO:0000313" key="4">
    <source>
        <dbReference type="Proteomes" id="UP000228755"/>
    </source>
</evidence>
<feature type="transmembrane region" description="Helical" evidence="2">
    <location>
        <begin position="203"/>
        <end position="230"/>
    </location>
</feature>
<feature type="transmembrane region" description="Helical" evidence="2">
    <location>
        <begin position="170"/>
        <end position="191"/>
    </location>
</feature>
<feature type="transmembrane region" description="Helical" evidence="2">
    <location>
        <begin position="62"/>
        <end position="79"/>
    </location>
</feature>
<feature type="region of interest" description="Disordered" evidence="1">
    <location>
        <begin position="1"/>
        <end position="31"/>
    </location>
</feature>
<dbReference type="AlphaFoldDB" id="A0A2M9HNG7"/>
<organism evidence="3 4">
    <name type="scientific">Bifidobacterium scaligerum</name>
    <dbReference type="NCBI Taxonomy" id="2052656"/>
    <lineage>
        <taxon>Bacteria</taxon>
        <taxon>Bacillati</taxon>
        <taxon>Actinomycetota</taxon>
        <taxon>Actinomycetes</taxon>
        <taxon>Bifidobacteriales</taxon>
        <taxon>Bifidobacteriaceae</taxon>
        <taxon>Bifidobacterium</taxon>
    </lineage>
</organism>
<keyword evidence="2" id="KW-0472">Membrane</keyword>
<evidence type="ECO:0000313" key="3">
    <source>
        <dbReference type="EMBL" id="PJM78362.1"/>
    </source>
</evidence>
<name>A0A2M9HNG7_9BIFI</name>
<keyword evidence="2" id="KW-0812">Transmembrane</keyword>
<sequence>MNDGDHAPQDQQIPQGLHASHDGTVRPNDNPYAAGRSFPNPYVTGPVTGSVPGQGNMVAPPLWAPWYGIGFGKAIARFFRKTFYFHGRASRGEYWWAQLLFILLNIGVAYAAYGIGMVMGISDVGGDGLFGSPLDDFANNAQLVPQALLFVSNLSVSVRRLHDENRRGWWVVLPTLLQIVGLVAVLVSVVVGSLSGGESSSAFAQTMVVAMLLCFGALLLSVIISITLMIGPSNPLGARFDRPGAGWGLGRR</sequence>
<gene>
    <name evidence="3" type="ORF">CUU80_09865</name>
</gene>
<comment type="caution">
    <text evidence="3">The sequence shown here is derived from an EMBL/GenBank/DDBJ whole genome shotgun (WGS) entry which is preliminary data.</text>
</comment>
<dbReference type="GO" id="GO:0005886">
    <property type="term" value="C:plasma membrane"/>
    <property type="evidence" value="ECO:0007669"/>
    <property type="project" value="TreeGrafter"/>
</dbReference>
<dbReference type="Proteomes" id="UP000228755">
    <property type="component" value="Unassembled WGS sequence"/>
</dbReference>
<dbReference type="Pfam" id="PF05656">
    <property type="entry name" value="DUF805"/>
    <property type="match status" value="1"/>
</dbReference>
<keyword evidence="4" id="KW-1185">Reference proteome</keyword>
<feature type="transmembrane region" description="Helical" evidence="2">
    <location>
        <begin position="141"/>
        <end position="158"/>
    </location>
</feature>
<evidence type="ECO:0000256" key="2">
    <source>
        <dbReference type="SAM" id="Phobius"/>
    </source>
</evidence>
<dbReference type="InterPro" id="IPR008523">
    <property type="entry name" value="DUF805"/>
</dbReference>
<dbReference type="OrthoDB" id="9812349at2"/>
<feature type="transmembrane region" description="Helical" evidence="2">
    <location>
        <begin position="99"/>
        <end position="121"/>
    </location>
</feature>
<proteinExistence type="predicted"/>
<accession>A0A2M9HNG7</accession>
<evidence type="ECO:0008006" key="5">
    <source>
        <dbReference type="Google" id="ProtNLM"/>
    </source>
</evidence>